<feature type="region of interest" description="Disordered" evidence="1">
    <location>
        <begin position="645"/>
        <end position="674"/>
    </location>
</feature>
<feature type="compositionally biased region" description="Low complexity" evidence="1">
    <location>
        <begin position="179"/>
        <end position="198"/>
    </location>
</feature>
<evidence type="ECO:0000313" key="4">
    <source>
        <dbReference type="Proteomes" id="UP000016931"/>
    </source>
</evidence>
<feature type="compositionally biased region" description="Polar residues" evidence="1">
    <location>
        <begin position="1112"/>
        <end position="1130"/>
    </location>
</feature>
<feature type="compositionally biased region" description="Low complexity" evidence="1">
    <location>
        <begin position="246"/>
        <end position="258"/>
    </location>
</feature>
<feature type="region of interest" description="Disordered" evidence="1">
    <location>
        <begin position="924"/>
        <end position="993"/>
    </location>
</feature>
<proteinExistence type="predicted"/>
<evidence type="ECO:0000256" key="2">
    <source>
        <dbReference type="SAM" id="SignalP"/>
    </source>
</evidence>
<evidence type="ECO:0000256" key="1">
    <source>
        <dbReference type="SAM" id="MobiDB-lite"/>
    </source>
</evidence>
<feature type="compositionally biased region" description="Polar residues" evidence="1">
    <location>
        <begin position="268"/>
        <end position="278"/>
    </location>
</feature>
<feature type="compositionally biased region" description="Pro residues" evidence="1">
    <location>
        <begin position="754"/>
        <end position="767"/>
    </location>
</feature>
<dbReference type="AlphaFoldDB" id="N1QN44"/>
<feature type="compositionally biased region" description="Polar residues" evidence="1">
    <location>
        <begin position="206"/>
        <end position="234"/>
    </location>
</feature>
<keyword evidence="2" id="KW-0732">Signal</keyword>
<feature type="region of interest" description="Disordered" evidence="1">
    <location>
        <begin position="26"/>
        <end position="86"/>
    </location>
</feature>
<feature type="region of interest" description="Disordered" evidence="1">
    <location>
        <begin position="543"/>
        <end position="612"/>
    </location>
</feature>
<feature type="compositionally biased region" description="Low complexity" evidence="1">
    <location>
        <begin position="279"/>
        <end position="293"/>
    </location>
</feature>
<feature type="compositionally biased region" description="Low complexity" evidence="1">
    <location>
        <begin position="470"/>
        <end position="481"/>
    </location>
</feature>
<dbReference type="RefSeq" id="XP_016766003.1">
    <property type="nucleotide sequence ID" value="XM_016903872.1"/>
</dbReference>
<keyword evidence="4" id="KW-1185">Reference proteome</keyword>
<dbReference type="Proteomes" id="UP000016931">
    <property type="component" value="Unassembled WGS sequence"/>
</dbReference>
<feature type="compositionally biased region" description="Basic and acidic residues" evidence="1">
    <location>
        <begin position="978"/>
        <end position="993"/>
    </location>
</feature>
<feature type="compositionally biased region" description="Basic and acidic residues" evidence="1">
    <location>
        <begin position="50"/>
        <end position="60"/>
    </location>
</feature>
<dbReference type="eggNOG" id="ENOG502S8CY">
    <property type="taxonomic scope" value="Eukaryota"/>
</dbReference>
<name>N1QN44_SPHMS</name>
<feature type="compositionally biased region" description="Basic and acidic residues" evidence="1">
    <location>
        <begin position="143"/>
        <end position="159"/>
    </location>
</feature>
<feature type="compositionally biased region" description="Polar residues" evidence="1">
    <location>
        <begin position="967"/>
        <end position="977"/>
    </location>
</feature>
<feature type="region of interest" description="Disordered" evidence="1">
    <location>
        <begin position="1076"/>
        <end position="1130"/>
    </location>
</feature>
<feature type="chain" id="PRO_5004111022" evidence="2">
    <location>
        <begin position="30"/>
        <end position="1130"/>
    </location>
</feature>
<reference evidence="3 4" key="1">
    <citation type="journal article" date="2012" name="PLoS Pathog.">
        <title>Diverse lifestyles and strategies of plant pathogenesis encoded in the genomes of eighteen Dothideomycetes fungi.</title>
        <authorList>
            <person name="Ohm R.A."/>
            <person name="Feau N."/>
            <person name="Henrissat B."/>
            <person name="Schoch C.L."/>
            <person name="Horwitz B.A."/>
            <person name="Barry K.W."/>
            <person name="Condon B.J."/>
            <person name="Copeland A.C."/>
            <person name="Dhillon B."/>
            <person name="Glaser F."/>
            <person name="Hesse C.N."/>
            <person name="Kosti I."/>
            <person name="LaButti K."/>
            <person name="Lindquist E.A."/>
            <person name="Lucas S."/>
            <person name="Salamov A.A."/>
            <person name="Bradshaw R.E."/>
            <person name="Ciuffetti L."/>
            <person name="Hamelin R.C."/>
            <person name="Kema G.H.J."/>
            <person name="Lawrence C."/>
            <person name="Scott J.A."/>
            <person name="Spatafora J.W."/>
            <person name="Turgeon B.G."/>
            <person name="de Wit P.J.G.M."/>
            <person name="Zhong S."/>
            <person name="Goodwin S.B."/>
            <person name="Grigoriev I.V."/>
        </authorList>
    </citation>
    <scope>NUCLEOTIDE SEQUENCE [LARGE SCALE GENOMIC DNA]</scope>
    <source>
        <strain evidence="3 4">SO2202</strain>
    </source>
</reference>
<organism evidence="3 4">
    <name type="scientific">Sphaerulina musiva (strain SO2202)</name>
    <name type="common">Poplar stem canker fungus</name>
    <name type="synonym">Septoria musiva</name>
    <dbReference type="NCBI Taxonomy" id="692275"/>
    <lineage>
        <taxon>Eukaryota</taxon>
        <taxon>Fungi</taxon>
        <taxon>Dikarya</taxon>
        <taxon>Ascomycota</taxon>
        <taxon>Pezizomycotina</taxon>
        <taxon>Dothideomycetes</taxon>
        <taxon>Dothideomycetidae</taxon>
        <taxon>Mycosphaerellales</taxon>
        <taxon>Mycosphaerellaceae</taxon>
        <taxon>Sphaerulina</taxon>
    </lineage>
</organism>
<feature type="region of interest" description="Disordered" evidence="1">
    <location>
        <begin position="512"/>
        <end position="531"/>
    </location>
</feature>
<feature type="compositionally biased region" description="Low complexity" evidence="1">
    <location>
        <begin position="76"/>
        <end position="86"/>
    </location>
</feature>
<feature type="signal peptide" evidence="2">
    <location>
        <begin position="1"/>
        <end position="29"/>
    </location>
</feature>
<dbReference type="OrthoDB" id="5346713at2759"/>
<dbReference type="GeneID" id="27901009"/>
<feature type="region of interest" description="Disordered" evidence="1">
    <location>
        <begin position="700"/>
        <end position="810"/>
    </location>
</feature>
<feature type="compositionally biased region" description="Basic and acidic residues" evidence="1">
    <location>
        <begin position="452"/>
        <end position="466"/>
    </location>
</feature>
<feature type="region of interest" description="Disordered" evidence="1">
    <location>
        <begin position="99"/>
        <end position="308"/>
    </location>
</feature>
<feature type="compositionally biased region" description="Polar residues" evidence="1">
    <location>
        <begin position="114"/>
        <end position="123"/>
    </location>
</feature>
<accession>N1QN44</accession>
<feature type="compositionally biased region" description="Low complexity" evidence="1">
    <location>
        <begin position="781"/>
        <end position="804"/>
    </location>
</feature>
<feature type="compositionally biased region" description="Polar residues" evidence="1">
    <location>
        <begin position="422"/>
        <end position="434"/>
    </location>
</feature>
<feature type="compositionally biased region" description="Low complexity" evidence="1">
    <location>
        <begin position="578"/>
        <end position="595"/>
    </location>
</feature>
<feature type="compositionally biased region" description="Polar residues" evidence="1">
    <location>
        <begin position="645"/>
        <end position="655"/>
    </location>
</feature>
<feature type="compositionally biased region" description="Low complexity" evidence="1">
    <location>
        <begin position="26"/>
        <end position="49"/>
    </location>
</feature>
<feature type="region of interest" description="Disordered" evidence="1">
    <location>
        <begin position="372"/>
        <end position="483"/>
    </location>
</feature>
<dbReference type="EMBL" id="KB456260">
    <property type="protein sequence ID" value="EMF17882.1"/>
    <property type="molecule type" value="Genomic_DNA"/>
</dbReference>
<protein>
    <submittedName>
        <fullName evidence="3">Uncharacterized protein</fullName>
    </submittedName>
</protein>
<feature type="compositionally biased region" description="Polar residues" evidence="1">
    <location>
        <begin position="513"/>
        <end position="528"/>
    </location>
</feature>
<gene>
    <name evidence="3" type="ORF">SEPMUDRAFT_146797</name>
</gene>
<feature type="compositionally biased region" description="Low complexity" evidence="1">
    <location>
        <begin position="548"/>
        <end position="557"/>
    </location>
</feature>
<dbReference type="HOGENOM" id="CLU_004543_1_0_1"/>
<evidence type="ECO:0000313" key="3">
    <source>
        <dbReference type="EMBL" id="EMF17882.1"/>
    </source>
</evidence>
<sequence length="1130" mass="122536">MPTVVSTLGATATITSLAFLGLVLTSSDSSPGASSSSHRNSNSNNGNRDSAADELQHHLPDGPTSGKNSRGYIPGTARAAADMSTTTTTTVETYIARHQLFAPLPTRRGDGTRTRSNSANTPINRPGSKRHSYAGFSTTGMDRSLRRPQQQEKQQREEYSGASDTTPASGPAANGAWLRRLSSTLTTSRDSSRTPSSRSRPDSAAVSHSNASLAISQTRSPTPILNESTISQPGNALGANKLVKRSASSSSANGSSTSRIPVFRRPATSHQRSATLQNRLSSSDRSSRMTSRSGAGETGTHAAHQRSYFSPRIVLSEQLPMSKQRGSTGIPNPIRRLYADRKHTPTLMSARELVFVDAVGVDNGMNEFEHNTYSSGPGVAKSTASSPFPTPVAHFEESASPRRSFSIGDLLSTGPQPLWKRPSTSNSIRPWSSRTIRRPRPASMGGLVDTTTRNDSDRPAKRRDLTDPASSQRSIYSSSSSNYTFQPDITHQVGLHLNGELSQAQNAVEPISASASLSRAQTPDQNGTPFDAGITTAARIPRGSATPSEIASSIGSESGRHSIGGNSTDYQSDVYYDSIPTRTTRSSSGRRGPPIDTIFDESPPTFSSGRSTRLRDFLSDGHEHNERYSTIEEEGSVVSTPVRSLRNRSMTSTPSARPGAMQVFSSSPPVMRLMPDADDIDWELADEERLDGGRIIQQRASNPALGKLHPGQTIPPRFSAALRPGHTRSAKSTPDRHGYSPLDKPSLFDWAEPQPSPSHPNCSPPRPRTVHGKKDQDSRGSRPAGRRPPSGMHARSHSVPVVPDSDSKRSSVVANKFGTWGVGSKGVTEDWNDDFDFEEPAGSVHDKLEQDSRRVDSGHAMFVPKSIREQQQNVVANISLLREWGLLIEELKELRVRAVTLNMLTGPYAQAWREVDAMIELADQESEEDTLEPRRTPPSSPGFDVTAFEDVTPVRANRLSGQAKLGPQTSDPDTWSGNDHERSPKLVTRPRKDSELVAQKVIAALQSKRSAVESHAIPMPGGHYKKVPFDTATLRHIVPYVSGLKRKVKDALRETEGLYTSPQRRKTVDNTETTALRSIFGSPQDDDVTNRRLSRRKQATADNDGLGLPLPDQSTSLTNSMENLSIPSPP</sequence>
<dbReference type="OMA" id="NDTRIFS"/>